<evidence type="ECO:0008006" key="3">
    <source>
        <dbReference type="Google" id="ProtNLM"/>
    </source>
</evidence>
<protein>
    <recommendedName>
        <fullName evidence="3">Peptidase aspartic putative domain-containing protein</fullName>
    </recommendedName>
</protein>
<gene>
    <name evidence="1" type="ORF">MEUPH1_LOCUS3980</name>
</gene>
<name>A0AAV0VU86_9HEMI</name>
<reference evidence="1 2" key="1">
    <citation type="submission" date="2023-01" db="EMBL/GenBank/DDBJ databases">
        <authorList>
            <person name="Whitehead M."/>
        </authorList>
    </citation>
    <scope>NUCLEOTIDE SEQUENCE [LARGE SCALE GENOMIC DNA]</scope>
</reference>
<sequence>MPARQLPVQVRAKCSHLMLADPSFDEPAPVEMLIGADIFPQVWKNKCSSLGPGFPSVYSSVFGWVLIGPVQEHPDIGAQSMLVSLVSSMESIIERFWKAEEPEAAPPQFTEDGLCEELLNSDMRKDQAHQPSTYDG</sequence>
<evidence type="ECO:0000313" key="1">
    <source>
        <dbReference type="EMBL" id="CAI6347164.1"/>
    </source>
</evidence>
<keyword evidence="2" id="KW-1185">Reference proteome</keyword>
<organism evidence="1 2">
    <name type="scientific">Macrosiphum euphorbiae</name>
    <name type="common">potato aphid</name>
    <dbReference type="NCBI Taxonomy" id="13131"/>
    <lineage>
        <taxon>Eukaryota</taxon>
        <taxon>Metazoa</taxon>
        <taxon>Ecdysozoa</taxon>
        <taxon>Arthropoda</taxon>
        <taxon>Hexapoda</taxon>
        <taxon>Insecta</taxon>
        <taxon>Pterygota</taxon>
        <taxon>Neoptera</taxon>
        <taxon>Paraneoptera</taxon>
        <taxon>Hemiptera</taxon>
        <taxon>Sternorrhyncha</taxon>
        <taxon>Aphidomorpha</taxon>
        <taxon>Aphidoidea</taxon>
        <taxon>Aphididae</taxon>
        <taxon>Macrosiphini</taxon>
        <taxon>Macrosiphum</taxon>
    </lineage>
</organism>
<dbReference type="AlphaFoldDB" id="A0AAV0VU86"/>
<dbReference type="Proteomes" id="UP001160148">
    <property type="component" value="Unassembled WGS sequence"/>
</dbReference>
<proteinExistence type="predicted"/>
<evidence type="ECO:0000313" key="2">
    <source>
        <dbReference type="Proteomes" id="UP001160148"/>
    </source>
</evidence>
<comment type="caution">
    <text evidence="1">The sequence shown here is derived from an EMBL/GenBank/DDBJ whole genome shotgun (WGS) entry which is preliminary data.</text>
</comment>
<dbReference type="EMBL" id="CARXXK010000001">
    <property type="protein sequence ID" value="CAI6347164.1"/>
    <property type="molecule type" value="Genomic_DNA"/>
</dbReference>
<accession>A0AAV0VU86</accession>